<sequence>MKRTFELIDGKAAKFWQIEQDGNTHTVCYGRIGTKGQAKTKTFADPSAMQKDAEKLIKSKTKKGYVEVEAAQDSAPALDPEALEAQLAKLDADPSAQGRLVFGDWLQAAGHPWGTLITLDHTAQVDERDAILADNPTIIGGLAERNVSFTWQQGFMDEVTITSGGTSAVLGDGLRKLFTLPAARYLRRLVLDGAPSRFETHRDWDSSPTNIVQPFNAVIPALAKAPKTLTELAFGALPPTGASAYVGHPDLAAVAKVLPELEVLEVQCSGQQGFGAFGFAKLRRLEVRFANANATDLQAIRDAKLPALEQLSVWLGGYVHCILDDVYAPEEWDEDNEDALRYPESYPGSDLDLLEVYSSTASVQAREVADFCQASWPASLKHLGIQSALLDAATLDAILSSELVARLDSLDLSRGSLNDQGAAVVVRHAERLAHLTRLDLSRNQLSEAGVKALKAALPKVDCSAQRGGTQTPEFLFRYVATME</sequence>
<dbReference type="Proteomes" id="UP000237968">
    <property type="component" value="Unassembled WGS sequence"/>
</dbReference>
<proteinExistence type="predicted"/>
<keyword evidence="3" id="KW-1185">Reference proteome</keyword>
<evidence type="ECO:0000313" key="2">
    <source>
        <dbReference type="EMBL" id="PRQ02185.1"/>
    </source>
</evidence>
<name>A0A2S9YAQ6_9BACT</name>
<dbReference type="EMBL" id="PVNK01000126">
    <property type="protein sequence ID" value="PRQ02185.1"/>
    <property type="molecule type" value="Genomic_DNA"/>
</dbReference>
<dbReference type="SUPFAM" id="SSF52047">
    <property type="entry name" value="RNI-like"/>
    <property type="match status" value="1"/>
</dbReference>
<dbReference type="InterPro" id="IPR050458">
    <property type="entry name" value="LolB"/>
</dbReference>
<dbReference type="Pfam" id="PF05406">
    <property type="entry name" value="WGR"/>
    <property type="match status" value="1"/>
</dbReference>
<dbReference type="PROSITE" id="PS51977">
    <property type="entry name" value="WGR"/>
    <property type="match status" value="1"/>
</dbReference>
<gene>
    <name evidence="2" type="ORF">ENSA5_25200</name>
</gene>
<dbReference type="RefSeq" id="WP_146155626.1">
    <property type="nucleotide sequence ID" value="NZ_PVNK01000126.1"/>
</dbReference>
<dbReference type="InterPro" id="IPR008893">
    <property type="entry name" value="WGR_domain"/>
</dbReference>
<dbReference type="InterPro" id="IPR036930">
    <property type="entry name" value="WGR_dom_sf"/>
</dbReference>
<protein>
    <submittedName>
        <fullName evidence="2">WGR domain protein</fullName>
    </submittedName>
</protein>
<comment type="caution">
    <text evidence="2">The sequence shown here is derived from an EMBL/GenBank/DDBJ whole genome shotgun (WGS) entry which is preliminary data.</text>
</comment>
<dbReference type="PANTHER" id="PTHR30634:SF13">
    <property type="entry name" value="PROTEIN YEHF"/>
    <property type="match status" value="1"/>
</dbReference>
<dbReference type="InterPro" id="IPR032675">
    <property type="entry name" value="LRR_dom_sf"/>
</dbReference>
<reference evidence="2 3" key="1">
    <citation type="submission" date="2018-03" db="EMBL/GenBank/DDBJ databases">
        <title>Draft Genome Sequences of the Obligatory Marine Myxobacteria Enhygromyxa salina SWB005.</title>
        <authorList>
            <person name="Poehlein A."/>
            <person name="Moghaddam J.A."/>
            <person name="Harms H."/>
            <person name="Alanjari M."/>
            <person name="Koenig G.M."/>
            <person name="Daniel R."/>
            <person name="Schaeberle T.F."/>
        </authorList>
    </citation>
    <scope>NUCLEOTIDE SEQUENCE [LARGE SCALE GENOMIC DNA]</scope>
    <source>
        <strain evidence="2 3">SWB005</strain>
    </source>
</reference>
<organism evidence="2 3">
    <name type="scientific">Enhygromyxa salina</name>
    <dbReference type="NCBI Taxonomy" id="215803"/>
    <lineage>
        <taxon>Bacteria</taxon>
        <taxon>Pseudomonadati</taxon>
        <taxon>Myxococcota</taxon>
        <taxon>Polyangia</taxon>
        <taxon>Nannocystales</taxon>
        <taxon>Nannocystaceae</taxon>
        <taxon>Enhygromyxa</taxon>
    </lineage>
</organism>
<dbReference type="AlphaFoldDB" id="A0A2S9YAQ6"/>
<dbReference type="Gene3D" id="3.80.10.10">
    <property type="entry name" value="Ribonuclease Inhibitor"/>
    <property type="match status" value="1"/>
</dbReference>
<dbReference type="PANTHER" id="PTHR30634">
    <property type="entry name" value="OUTER MEMBRANE LOLAB LIPOPROTEIN INSERTION APPARATUS"/>
    <property type="match status" value="1"/>
</dbReference>
<dbReference type="Gene3D" id="2.20.140.10">
    <property type="entry name" value="WGR domain"/>
    <property type="match status" value="1"/>
</dbReference>
<evidence type="ECO:0000259" key="1">
    <source>
        <dbReference type="PROSITE" id="PS51977"/>
    </source>
</evidence>
<dbReference type="SMART" id="SM00773">
    <property type="entry name" value="WGR"/>
    <property type="match status" value="1"/>
</dbReference>
<evidence type="ECO:0000313" key="3">
    <source>
        <dbReference type="Proteomes" id="UP000237968"/>
    </source>
</evidence>
<dbReference type="InterPro" id="IPR049809">
    <property type="entry name" value="YehF/YfeS-like_WGR"/>
</dbReference>
<dbReference type="SUPFAM" id="SSF142921">
    <property type="entry name" value="WGR domain-like"/>
    <property type="match status" value="1"/>
</dbReference>
<dbReference type="OrthoDB" id="9781345at2"/>
<feature type="domain" description="WGR" evidence="1">
    <location>
        <begin position="1"/>
        <end position="79"/>
    </location>
</feature>
<dbReference type="SMART" id="SM00368">
    <property type="entry name" value="LRR_RI"/>
    <property type="match status" value="1"/>
</dbReference>
<dbReference type="CDD" id="cd07996">
    <property type="entry name" value="WGR_MMR_like"/>
    <property type="match status" value="1"/>
</dbReference>
<accession>A0A2S9YAQ6</accession>